<feature type="signal peptide" evidence="2">
    <location>
        <begin position="1"/>
        <end position="18"/>
    </location>
</feature>
<dbReference type="OrthoDB" id="694143at2759"/>
<comment type="caution">
    <text evidence="4">The sequence shown here is derived from an EMBL/GenBank/DDBJ whole genome shotgun (WGS) entry which is preliminary data.</text>
</comment>
<protein>
    <recommendedName>
        <fullName evidence="3">Disease resistance R13L4/SHOC-2-like LRR domain-containing protein</fullName>
    </recommendedName>
</protein>
<dbReference type="GO" id="GO:0098542">
    <property type="term" value="P:defense response to other organism"/>
    <property type="evidence" value="ECO:0007669"/>
    <property type="project" value="TreeGrafter"/>
</dbReference>
<evidence type="ECO:0000259" key="3">
    <source>
        <dbReference type="Pfam" id="PF23598"/>
    </source>
</evidence>
<evidence type="ECO:0000313" key="5">
    <source>
        <dbReference type="Proteomes" id="UP000729402"/>
    </source>
</evidence>
<dbReference type="Pfam" id="PF23598">
    <property type="entry name" value="LRR_14"/>
    <property type="match status" value="1"/>
</dbReference>
<reference evidence="4" key="1">
    <citation type="journal article" date="2021" name="bioRxiv">
        <title>Whole Genome Assembly and Annotation of Northern Wild Rice, Zizania palustris L., Supports a Whole Genome Duplication in the Zizania Genus.</title>
        <authorList>
            <person name="Haas M."/>
            <person name="Kono T."/>
            <person name="Macchietto M."/>
            <person name="Millas R."/>
            <person name="McGilp L."/>
            <person name="Shao M."/>
            <person name="Duquette J."/>
            <person name="Hirsch C.N."/>
            <person name="Kimball J."/>
        </authorList>
    </citation>
    <scope>NUCLEOTIDE SEQUENCE</scope>
    <source>
        <tissue evidence="4">Fresh leaf tissue</tissue>
    </source>
</reference>
<keyword evidence="5" id="KW-1185">Reference proteome</keyword>
<organism evidence="4 5">
    <name type="scientific">Zizania palustris</name>
    <name type="common">Northern wild rice</name>
    <dbReference type="NCBI Taxonomy" id="103762"/>
    <lineage>
        <taxon>Eukaryota</taxon>
        <taxon>Viridiplantae</taxon>
        <taxon>Streptophyta</taxon>
        <taxon>Embryophyta</taxon>
        <taxon>Tracheophyta</taxon>
        <taxon>Spermatophyta</taxon>
        <taxon>Magnoliopsida</taxon>
        <taxon>Liliopsida</taxon>
        <taxon>Poales</taxon>
        <taxon>Poaceae</taxon>
        <taxon>BOP clade</taxon>
        <taxon>Oryzoideae</taxon>
        <taxon>Oryzeae</taxon>
        <taxon>Zizaniinae</taxon>
        <taxon>Zizania</taxon>
    </lineage>
</organism>
<evidence type="ECO:0000313" key="4">
    <source>
        <dbReference type="EMBL" id="KAG8070683.1"/>
    </source>
</evidence>
<feature type="chain" id="PRO_5035276034" description="Disease resistance R13L4/SHOC-2-like LRR domain-containing protein" evidence="2">
    <location>
        <begin position="19"/>
        <end position="388"/>
    </location>
</feature>
<keyword evidence="2" id="KW-0732">Signal</keyword>
<dbReference type="PANTHER" id="PTHR23155">
    <property type="entry name" value="DISEASE RESISTANCE PROTEIN RP"/>
    <property type="match status" value="1"/>
</dbReference>
<reference evidence="4" key="2">
    <citation type="submission" date="2021-02" db="EMBL/GenBank/DDBJ databases">
        <authorList>
            <person name="Kimball J.A."/>
            <person name="Haas M.W."/>
            <person name="Macchietto M."/>
            <person name="Kono T."/>
            <person name="Duquette J."/>
            <person name="Shao M."/>
        </authorList>
    </citation>
    <scope>NUCLEOTIDE SEQUENCE</scope>
    <source>
        <tissue evidence="4">Fresh leaf tissue</tissue>
    </source>
</reference>
<dbReference type="InterPro" id="IPR044974">
    <property type="entry name" value="Disease_R_plants"/>
</dbReference>
<evidence type="ECO:0000256" key="2">
    <source>
        <dbReference type="SAM" id="SignalP"/>
    </source>
</evidence>
<sequence>MAASRILSTWFRVLWGLAHDVEDCLMEFYLHLETPSRAAGAKHLLLPRPDIAKRMASLRSNIQQLNTTINNTIYSAIPHSQVFMGGSDIDLNADMTTQAKLVINKCDGHPLAITTVAGFLARKPKTAIEWKKLNDDLSVGSGTNPNLETICKALAPSYDDLPYELKKAILGEIEKLTKLHKLGLTGINMKNDKNVLCAIAKLTLLRSLSLRAEGKPGLQGCLDHDISLPKNLQSLKIYGTLVTLPTWITQLQHLSKIKLRSTQLELDFSMKVLGKLPHLAILRLWKDSFQGEEIIFNFHRGLFPSLVVLELSNLDALKSLSFMKGALPRLELLHVENCIHVESNGFSGMSFLPRLKEVTLKGDYNNKFVDNLRAQITHNQNRPILKGA</sequence>
<keyword evidence="1" id="KW-0677">Repeat</keyword>
<dbReference type="Proteomes" id="UP000729402">
    <property type="component" value="Unassembled WGS sequence"/>
</dbReference>
<dbReference type="PANTHER" id="PTHR23155:SF1114">
    <property type="entry name" value="OS02G0475500 PROTEIN"/>
    <property type="match status" value="1"/>
</dbReference>
<accession>A0A8J5W1K6</accession>
<dbReference type="InterPro" id="IPR055414">
    <property type="entry name" value="LRR_R13L4/SHOC2-like"/>
</dbReference>
<name>A0A8J5W1K6_ZIZPA</name>
<proteinExistence type="predicted"/>
<dbReference type="AlphaFoldDB" id="A0A8J5W1K6"/>
<evidence type="ECO:0000256" key="1">
    <source>
        <dbReference type="ARBA" id="ARBA00022737"/>
    </source>
</evidence>
<dbReference type="GO" id="GO:0043531">
    <property type="term" value="F:ADP binding"/>
    <property type="evidence" value="ECO:0007669"/>
    <property type="project" value="InterPro"/>
</dbReference>
<gene>
    <name evidence="4" type="ORF">GUJ93_ZPchr0006g40951</name>
</gene>
<feature type="domain" description="Disease resistance R13L4/SHOC-2-like LRR" evidence="3">
    <location>
        <begin position="167"/>
        <end position="377"/>
    </location>
</feature>
<dbReference type="EMBL" id="JAAALK010000283">
    <property type="protein sequence ID" value="KAG8070683.1"/>
    <property type="molecule type" value="Genomic_DNA"/>
</dbReference>